<accession>A0A451B9S5</accession>
<proteinExistence type="predicted"/>
<evidence type="ECO:0000313" key="1">
    <source>
        <dbReference type="EMBL" id="VFK29995.1"/>
    </source>
</evidence>
<name>A0A451B9S5_9GAMM</name>
<dbReference type="EMBL" id="CAADGH010000014">
    <property type="protein sequence ID" value="VFK75012.1"/>
    <property type="molecule type" value="Genomic_DNA"/>
</dbReference>
<dbReference type="EMBL" id="CAADFQ010000013">
    <property type="protein sequence ID" value="VFK29995.1"/>
    <property type="molecule type" value="Genomic_DNA"/>
</dbReference>
<evidence type="ECO:0000313" key="2">
    <source>
        <dbReference type="EMBL" id="VFK75012.1"/>
    </source>
</evidence>
<protein>
    <submittedName>
        <fullName evidence="2">Uncharacterized protein</fullName>
    </submittedName>
</protein>
<gene>
    <name evidence="2" type="ORF">BECKMB1821H_GA0114242_10147</name>
    <name evidence="1" type="ORF">BECKMB1821I_GA0114274_10136</name>
</gene>
<organism evidence="2">
    <name type="scientific">Candidatus Kentrum sp. MB</name>
    <dbReference type="NCBI Taxonomy" id="2138164"/>
    <lineage>
        <taxon>Bacteria</taxon>
        <taxon>Pseudomonadati</taxon>
        <taxon>Pseudomonadota</taxon>
        <taxon>Gammaproteobacteria</taxon>
        <taxon>Candidatus Kentrum</taxon>
    </lineage>
</organism>
<dbReference type="AlphaFoldDB" id="A0A451B9S5"/>
<reference evidence="2" key="1">
    <citation type="submission" date="2019-02" db="EMBL/GenBank/DDBJ databases">
        <authorList>
            <person name="Gruber-Vodicka R. H."/>
            <person name="Seah K. B. B."/>
        </authorList>
    </citation>
    <scope>NUCLEOTIDE SEQUENCE</scope>
    <source>
        <strain evidence="2">BECK_BZ198</strain>
        <strain evidence="1">BECK_BZ199</strain>
    </source>
</reference>
<sequence>MSSTLMIYLGILSNIGSLWRNHEASNGPKAFLIHRREKPNDADLKCTSRFDAVESGANIHCNQVTKVIGDIFLGVREAERESTNPGVGCCEHGER</sequence>